<organism evidence="1 2">
    <name type="scientific">Mucuna pruriens</name>
    <name type="common">Velvet bean</name>
    <name type="synonym">Dolichos pruriens</name>
    <dbReference type="NCBI Taxonomy" id="157652"/>
    <lineage>
        <taxon>Eukaryota</taxon>
        <taxon>Viridiplantae</taxon>
        <taxon>Streptophyta</taxon>
        <taxon>Embryophyta</taxon>
        <taxon>Tracheophyta</taxon>
        <taxon>Spermatophyta</taxon>
        <taxon>Magnoliopsida</taxon>
        <taxon>eudicotyledons</taxon>
        <taxon>Gunneridae</taxon>
        <taxon>Pentapetalae</taxon>
        <taxon>rosids</taxon>
        <taxon>fabids</taxon>
        <taxon>Fabales</taxon>
        <taxon>Fabaceae</taxon>
        <taxon>Papilionoideae</taxon>
        <taxon>50 kb inversion clade</taxon>
        <taxon>NPAAA clade</taxon>
        <taxon>indigoferoid/millettioid clade</taxon>
        <taxon>Phaseoleae</taxon>
        <taxon>Mucuna</taxon>
    </lineage>
</organism>
<reference evidence="1" key="1">
    <citation type="submission" date="2018-05" db="EMBL/GenBank/DDBJ databases">
        <title>Draft genome of Mucuna pruriens seed.</title>
        <authorList>
            <person name="Nnadi N.E."/>
            <person name="Vos R."/>
            <person name="Hasami M.H."/>
            <person name="Devisetty U.K."/>
            <person name="Aguiy J.C."/>
        </authorList>
    </citation>
    <scope>NUCLEOTIDE SEQUENCE [LARGE SCALE GENOMIC DNA]</scope>
    <source>
        <strain evidence="1">JCA_2017</strain>
    </source>
</reference>
<dbReference type="Proteomes" id="UP000257109">
    <property type="component" value="Unassembled WGS sequence"/>
</dbReference>
<feature type="non-terminal residue" evidence="1">
    <location>
        <position position="1"/>
    </location>
</feature>
<dbReference type="OrthoDB" id="1937476at2759"/>
<dbReference type="AlphaFoldDB" id="A0A371E370"/>
<dbReference type="EMBL" id="QJKJ01016831">
    <property type="protein sequence ID" value="RDX60489.1"/>
    <property type="molecule type" value="Genomic_DNA"/>
</dbReference>
<keyword evidence="2" id="KW-1185">Reference proteome</keyword>
<name>A0A371E370_MUCPR</name>
<evidence type="ECO:0000313" key="1">
    <source>
        <dbReference type="EMBL" id="RDX60489.1"/>
    </source>
</evidence>
<protein>
    <submittedName>
        <fullName evidence="1">Uncharacterized protein</fullName>
    </submittedName>
</protein>
<gene>
    <name evidence="1" type="ORF">CR513_61367</name>
</gene>
<accession>A0A371E370</accession>
<proteinExistence type="predicted"/>
<sequence>MVPMHHQQYPRCIDRACRQLPPITFIDQDFIGSNPEQNDPMVITKEVANFAIKKVLVDQGSSVDRPEVLHTEVEDREWMIPFGTT</sequence>
<comment type="caution">
    <text evidence="1">The sequence shown here is derived from an EMBL/GenBank/DDBJ whole genome shotgun (WGS) entry which is preliminary data.</text>
</comment>
<evidence type="ECO:0000313" key="2">
    <source>
        <dbReference type="Proteomes" id="UP000257109"/>
    </source>
</evidence>